<evidence type="ECO:0000313" key="3">
    <source>
        <dbReference type="Proteomes" id="UP001205906"/>
    </source>
</evidence>
<dbReference type="EMBL" id="JAMXQS010000002">
    <property type="protein sequence ID" value="MCO6049202.1"/>
    <property type="molecule type" value="Genomic_DNA"/>
</dbReference>
<dbReference type="Gene3D" id="3.30.420.40">
    <property type="match status" value="2"/>
</dbReference>
<dbReference type="RefSeq" id="WP_252816725.1">
    <property type="nucleotide sequence ID" value="NZ_JAMXQS010000002.1"/>
</dbReference>
<dbReference type="PANTHER" id="PTHR18964:SF149">
    <property type="entry name" value="BIFUNCTIONAL UDP-N-ACETYLGLUCOSAMINE 2-EPIMERASE_N-ACETYLMANNOSAMINE KINASE"/>
    <property type="match status" value="1"/>
</dbReference>
<organism evidence="2 3">
    <name type="scientific">Mesorhizobium liriopis</name>
    <dbReference type="NCBI Taxonomy" id="2953882"/>
    <lineage>
        <taxon>Bacteria</taxon>
        <taxon>Pseudomonadati</taxon>
        <taxon>Pseudomonadota</taxon>
        <taxon>Alphaproteobacteria</taxon>
        <taxon>Hyphomicrobiales</taxon>
        <taxon>Phyllobacteriaceae</taxon>
        <taxon>Mesorhizobium</taxon>
    </lineage>
</organism>
<protein>
    <submittedName>
        <fullName evidence="2">ROK family protein</fullName>
    </submittedName>
</protein>
<comment type="similarity">
    <text evidence="1">Belongs to the ROK (NagC/XylR) family.</text>
</comment>
<evidence type="ECO:0000256" key="1">
    <source>
        <dbReference type="ARBA" id="ARBA00006479"/>
    </source>
</evidence>
<dbReference type="SUPFAM" id="SSF52540">
    <property type="entry name" value="P-loop containing nucleoside triphosphate hydrolases"/>
    <property type="match status" value="1"/>
</dbReference>
<dbReference type="InterPro" id="IPR043129">
    <property type="entry name" value="ATPase_NBD"/>
</dbReference>
<dbReference type="Pfam" id="PF00480">
    <property type="entry name" value="ROK"/>
    <property type="match status" value="1"/>
</dbReference>
<dbReference type="InterPro" id="IPR027417">
    <property type="entry name" value="P-loop_NTPase"/>
</dbReference>
<keyword evidence="3" id="KW-1185">Reference proteome</keyword>
<evidence type="ECO:0000313" key="2">
    <source>
        <dbReference type="EMBL" id="MCO6049202.1"/>
    </source>
</evidence>
<proteinExistence type="inferred from homology"/>
<dbReference type="Gene3D" id="3.40.50.300">
    <property type="entry name" value="P-loop containing nucleotide triphosphate hydrolases"/>
    <property type="match status" value="1"/>
</dbReference>
<comment type="caution">
    <text evidence="2">The sequence shown here is derived from an EMBL/GenBank/DDBJ whole genome shotgun (WGS) entry which is preliminary data.</text>
</comment>
<reference evidence="2 3" key="1">
    <citation type="submission" date="2022-06" db="EMBL/GenBank/DDBJ databases">
        <title>Mesorhizobium sp. strain RP14 Genome sequencing and assembly.</title>
        <authorList>
            <person name="Kim I."/>
        </authorList>
    </citation>
    <scope>NUCLEOTIDE SEQUENCE [LARGE SCALE GENOMIC DNA]</scope>
    <source>
        <strain evidence="3">RP14(2022)</strain>
    </source>
</reference>
<dbReference type="PANTHER" id="PTHR18964">
    <property type="entry name" value="ROK (REPRESSOR, ORF, KINASE) FAMILY"/>
    <property type="match status" value="1"/>
</dbReference>
<dbReference type="InterPro" id="IPR000600">
    <property type="entry name" value="ROK"/>
</dbReference>
<dbReference type="SUPFAM" id="SSF53067">
    <property type="entry name" value="Actin-like ATPase domain"/>
    <property type="match status" value="1"/>
</dbReference>
<dbReference type="Proteomes" id="UP001205906">
    <property type="component" value="Unassembled WGS sequence"/>
</dbReference>
<gene>
    <name evidence="2" type="ORF">NGM99_05285</name>
</gene>
<accession>A0ABT1C2Y8</accession>
<name>A0ABT1C2Y8_9HYPH</name>
<sequence>MPRTAIGVDIGGTRLRAARVAEDGAILALAKTASSPDPQTVLERIESLIGQVDDPSVEGIGIGVPGRVDFERRIVLSGGYVDLSAVPLAQAIERRFGRPVLIDNDCAMALVAEQACGAVKRARDVVMLTVGTGIGGAILEGGRMLRSRGTAGQLGHLVVVPDGRRCACGRSGCVETESSGTALGRHILEAGLSPHTTVADLFEAERNGDAIAAHVLQAWAAPLRAAIDSLQAVLDPELVVLGGGLGEAAVSALARLAEIPSWYPTRVLAAQLGDDAGVVGAALAALPHNAPKRLVMVNGVPASGKSSVAQGLSALTGWPVFSLDAVKNPFLEEIEGVDRPFNRKLGRASMVAMFALLRDAPAGSSVIMDAWFGFQPREFVLPLLAASGVTAIHEIWCEAAPETVGARYRARAASRLPGHPGPDYAGELEALARRAEPFRAGPLLTVSTESIVDLHAVKAWLDGTLELASRPPRCDAA</sequence>